<evidence type="ECO:0000313" key="3">
    <source>
        <dbReference type="Proteomes" id="UP000240317"/>
    </source>
</evidence>
<gene>
    <name evidence="2" type="ORF">C8263_14725</name>
</gene>
<dbReference type="Proteomes" id="UP000240317">
    <property type="component" value="Unassembled WGS sequence"/>
</dbReference>
<dbReference type="AlphaFoldDB" id="A0A2T3W521"/>
<sequence length="862" mass="93089">MAPQLLLRFNHVSPARPGFPLEAELRGDAGARAELETQRAQAAEALYTLIPGLTDDAERRELLALRRTVLAGKSPRQLPPPLHARLPQAVHAYLHAWSAQEQRTAGLLGALDTHLTAERTALQATCRDERFLKALAVSSGALLATARQYAATPLAEQKGTLRKSEYRLLQYVSRAAWKTSPFSHYTSVAGGRWVPGGSALLTRPQIQASVTVNHVLLLRLLDGALKTPALRAALPWRLGDHLRVQGAEVRFEQALDDAVRQPRARNLASRRVTLRLSGGLARLIARVREDGGEASYAALVATLADLSADPQAPHRFLAQLMDSAFLLPVTGLTEQPADLPGEVAALLRRAGTTQAEVAAGALAALAGALQAFAALDSAARPGALDAARAHLAAAYEAYGLTLPAGPVLYEDTTAPAAQTLDPAPFQPALTRLHQLLAVLRVFDTHLLFGPLLRERVVGTLGRGARVDDLPTFVRDNADLFDEWLQASLRGPGEALRARPDLQEIFAVQREVRAAYLAATRAGQEELDLSEAQLQAWLERLPGCLTARPWSYDVFAQPAMGGTAAGLIVNQVYAGYGQYFSRFLATLPAQVTADVRATLRALAPGGHSQIGLRSAHGFTANLHPALTDTELQIDAPVAGAALSVNDLYLEHDEARDEVMLRRRDTGESVQIVYAGFLIAQLLPSLKNFLVTLTNNGLIVPHLPDIAEASLGPADGQIRRTPRLRAGPAVLHRARWSVPHAALPAPGPHTTDAGYALTLWRWAADHGLPAQVFMRRRRAARGSANLQAWQAELAGGTQKPQYLDFSSPLHARLLAKVLRDSPQDFVFEECRPLPEEALVQGDHGPLTSELVFELHQLPRTGGSL</sequence>
<evidence type="ECO:0000313" key="2">
    <source>
        <dbReference type="EMBL" id="PTA66969.1"/>
    </source>
</evidence>
<dbReference type="InterPro" id="IPR006827">
    <property type="entry name" value="Lant_deHydtase_N"/>
</dbReference>
<name>A0A2T3W521_9DEIO</name>
<comment type="caution">
    <text evidence="2">The sequence shown here is derived from an EMBL/GenBank/DDBJ whole genome shotgun (WGS) entry which is preliminary data.</text>
</comment>
<evidence type="ECO:0000259" key="1">
    <source>
        <dbReference type="Pfam" id="PF04738"/>
    </source>
</evidence>
<proteinExistence type="predicted"/>
<dbReference type="EMBL" id="PYSV01000016">
    <property type="protein sequence ID" value="PTA66969.1"/>
    <property type="molecule type" value="Genomic_DNA"/>
</dbReference>
<keyword evidence="3" id="KW-1185">Reference proteome</keyword>
<feature type="domain" description="Lantibiotic dehydratase N-terminal" evidence="1">
    <location>
        <begin position="128"/>
        <end position="423"/>
    </location>
</feature>
<reference evidence="2 3" key="1">
    <citation type="submission" date="2018-03" db="EMBL/GenBank/DDBJ databases">
        <title>Draft genome of Deinococcus sp. OD32.</title>
        <authorList>
            <person name="Wang X.-P."/>
            <person name="Du Z.-J."/>
        </authorList>
    </citation>
    <scope>NUCLEOTIDE SEQUENCE [LARGE SCALE GENOMIC DNA]</scope>
    <source>
        <strain evidence="2 3">OD32</strain>
    </source>
</reference>
<protein>
    <recommendedName>
        <fullName evidence="1">Lantibiotic dehydratase N-terminal domain-containing protein</fullName>
    </recommendedName>
</protein>
<feature type="domain" description="Lantibiotic dehydratase N-terminal" evidence="1">
    <location>
        <begin position="511"/>
        <end position="773"/>
    </location>
</feature>
<accession>A0A2T3W521</accession>
<dbReference type="Pfam" id="PF04738">
    <property type="entry name" value="Lant_dehydr_N"/>
    <property type="match status" value="2"/>
</dbReference>
<organism evidence="2 3">
    <name type="scientific">Deinococcus arcticus</name>
    <dbReference type="NCBI Taxonomy" id="2136176"/>
    <lineage>
        <taxon>Bacteria</taxon>
        <taxon>Thermotogati</taxon>
        <taxon>Deinococcota</taxon>
        <taxon>Deinococci</taxon>
        <taxon>Deinococcales</taxon>
        <taxon>Deinococcaceae</taxon>
        <taxon>Deinococcus</taxon>
    </lineage>
</organism>